<name>A0ABN8MYL4_9CNID</name>
<evidence type="ECO:0000256" key="1">
    <source>
        <dbReference type="ARBA" id="ARBA00004141"/>
    </source>
</evidence>
<feature type="transmembrane region" description="Helical" evidence="2">
    <location>
        <begin position="128"/>
        <end position="147"/>
    </location>
</feature>
<dbReference type="PROSITE" id="PS50850">
    <property type="entry name" value="MFS"/>
    <property type="match status" value="1"/>
</dbReference>
<feature type="transmembrane region" description="Helical" evidence="2">
    <location>
        <begin position="39"/>
        <end position="57"/>
    </location>
</feature>
<comment type="caution">
    <text evidence="4">The sequence shown here is derived from an EMBL/GenBank/DDBJ whole genome shotgun (WGS) entry which is preliminary data.</text>
</comment>
<dbReference type="PANTHER" id="PTHR11360">
    <property type="entry name" value="MONOCARBOXYLATE TRANSPORTER"/>
    <property type="match status" value="1"/>
</dbReference>
<protein>
    <recommendedName>
        <fullName evidence="3">Major facilitator superfamily (MFS) profile domain-containing protein</fullName>
    </recommendedName>
</protein>
<feature type="domain" description="Major facilitator superfamily (MFS) profile" evidence="3">
    <location>
        <begin position="209"/>
        <end position="415"/>
    </location>
</feature>
<dbReference type="InterPro" id="IPR050327">
    <property type="entry name" value="Proton-linked_MCT"/>
</dbReference>
<keyword evidence="2" id="KW-0472">Membrane</keyword>
<dbReference type="Gene3D" id="1.20.1250.20">
    <property type="entry name" value="MFS general substrate transporter like domains"/>
    <property type="match status" value="2"/>
</dbReference>
<feature type="transmembrane region" description="Helical" evidence="2">
    <location>
        <begin position="280"/>
        <end position="300"/>
    </location>
</feature>
<feature type="transmembrane region" description="Helical" evidence="2">
    <location>
        <begin position="12"/>
        <end position="32"/>
    </location>
</feature>
<feature type="transmembrane region" description="Helical" evidence="2">
    <location>
        <begin position="371"/>
        <end position="393"/>
    </location>
</feature>
<feature type="transmembrane region" description="Helical" evidence="2">
    <location>
        <begin position="212"/>
        <end position="230"/>
    </location>
</feature>
<evidence type="ECO:0000256" key="2">
    <source>
        <dbReference type="SAM" id="Phobius"/>
    </source>
</evidence>
<dbReference type="InterPro" id="IPR020846">
    <property type="entry name" value="MFS_dom"/>
</dbReference>
<accession>A0ABN8MYL4</accession>
<feature type="transmembrane region" description="Helical" evidence="2">
    <location>
        <begin position="306"/>
        <end position="328"/>
    </location>
</feature>
<evidence type="ECO:0000259" key="3">
    <source>
        <dbReference type="PROSITE" id="PS50850"/>
    </source>
</evidence>
<comment type="subcellular location">
    <subcellularLocation>
        <location evidence="1">Membrane</location>
        <topology evidence="1">Multi-pass membrane protein</topology>
    </subcellularLocation>
</comment>
<dbReference type="InterPro" id="IPR011701">
    <property type="entry name" value="MFS"/>
</dbReference>
<sequence>LFSCFFFCLPVWIGSLAIALTFLLGPLASVLCKAITCRFTAIAGGLICAVGLILTSYSRSFGLMFFTFSFLYGLGASMIFTASLLITAKNFRRLQYLAVGIVSLGGSVGVLIFGPLQQFLIDRFGWRGTYRVTSALFVLVCICPVSFSEPRSHYEDANATTNENCTDESDKLTIPEDLITTKDVKRAESIYLNQVQNRKERSKLIDLSVFKVPRFTVVVTSLTLMCLGHYTPQLLLVKYCLELGISADSASTLFIFIGLASSFSRVVTGRMCDISWINTIFVYQFGNLLVGLITICLLLIRDYTGMVIFAIVYGVGDGIFITTMNSLLMFTVDEKRRASALGLGNFLLSLGIAGGPPLAGFLADKFNCYRWSFIVAGILMQCAGILPFVLVWLKKEEYRHSVAIHISEPALNEKP</sequence>
<dbReference type="SUPFAM" id="SSF103473">
    <property type="entry name" value="MFS general substrate transporter"/>
    <property type="match status" value="1"/>
</dbReference>
<feature type="non-terminal residue" evidence="4">
    <location>
        <position position="1"/>
    </location>
</feature>
<dbReference type="Pfam" id="PF07690">
    <property type="entry name" value="MFS_1"/>
    <property type="match status" value="1"/>
</dbReference>
<keyword evidence="2" id="KW-0812">Transmembrane</keyword>
<gene>
    <name evidence="4" type="ORF">PEVE_00039911</name>
</gene>
<feature type="transmembrane region" description="Helical" evidence="2">
    <location>
        <begin position="63"/>
        <end position="87"/>
    </location>
</feature>
<feature type="transmembrane region" description="Helical" evidence="2">
    <location>
        <begin position="250"/>
        <end position="268"/>
    </location>
</feature>
<proteinExistence type="predicted"/>
<feature type="transmembrane region" description="Helical" evidence="2">
    <location>
        <begin position="94"/>
        <end position="116"/>
    </location>
</feature>
<keyword evidence="2" id="KW-1133">Transmembrane helix</keyword>
<evidence type="ECO:0000313" key="4">
    <source>
        <dbReference type="EMBL" id="CAH3038961.1"/>
    </source>
</evidence>
<feature type="transmembrane region" description="Helical" evidence="2">
    <location>
        <begin position="340"/>
        <end position="359"/>
    </location>
</feature>
<organism evidence="4 5">
    <name type="scientific">Porites evermanni</name>
    <dbReference type="NCBI Taxonomy" id="104178"/>
    <lineage>
        <taxon>Eukaryota</taxon>
        <taxon>Metazoa</taxon>
        <taxon>Cnidaria</taxon>
        <taxon>Anthozoa</taxon>
        <taxon>Hexacorallia</taxon>
        <taxon>Scleractinia</taxon>
        <taxon>Fungiina</taxon>
        <taxon>Poritidae</taxon>
        <taxon>Porites</taxon>
    </lineage>
</organism>
<dbReference type="PANTHER" id="PTHR11360:SF251">
    <property type="entry name" value="MAJOR FACILITATOR SUPERFAMILY (MFS) PROFILE DOMAIN-CONTAINING PROTEIN"/>
    <property type="match status" value="1"/>
</dbReference>
<reference evidence="4 5" key="1">
    <citation type="submission" date="2022-05" db="EMBL/GenBank/DDBJ databases">
        <authorList>
            <consortium name="Genoscope - CEA"/>
            <person name="William W."/>
        </authorList>
    </citation>
    <scope>NUCLEOTIDE SEQUENCE [LARGE SCALE GENOMIC DNA]</scope>
</reference>
<evidence type="ECO:0000313" key="5">
    <source>
        <dbReference type="Proteomes" id="UP001159427"/>
    </source>
</evidence>
<dbReference type="EMBL" id="CALNXI010000714">
    <property type="protein sequence ID" value="CAH3038961.1"/>
    <property type="molecule type" value="Genomic_DNA"/>
</dbReference>
<dbReference type="Proteomes" id="UP001159427">
    <property type="component" value="Unassembled WGS sequence"/>
</dbReference>
<dbReference type="InterPro" id="IPR036259">
    <property type="entry name" value="MFS_trans_sf"/>
</dbReference>
<keyword evidence="5" id="KW-1185">Reference proteome</keyword>